<gene>
    <name evidence="1" type="ORF">CH357_05560</name>
</gene>
<reference evidence="1 2" key="1">
    <citation type="submission" date="2017-07" db="EMBL/GenBank/DDBJ databases">
        <title>Leptospira spp. isolated from tropical soils.</title>
        <authorList>
            <person name="Thibeaux R."/>
            <person name="Iraola G."/>
            <person name="Ferres I."/>
            <person name="Bierque E."/>
            <person name="Girault D."/>
            <person name="Soupe-Gilbert M.-E."/>
            <person name="Picardeau M."/>
            <person name="Goarant C."/>
        </authorList>
    </citation>
    <scope>NUCLEOTIDE SEQUENCE [LARGE SCALE GENOMIC DNA]</scope>
    <source>
        <strain evidence="1 2">MCA1-C-A1</strain>
    </source>
</reference>
<dbReference type="Proteomes" id="UP000232196">
    <property type="component" value="Unassembled WGS sequence"/>
</dbReference>
<keyword evidence="2" id="KW-1185">Reference proteome</keyword>
<accession>A0A2M9XGX5</accession>
<dbReference type="EMBL" id="NPDN01000002">
    <property type="protein sequence ID" value="PJZ26945.1"/>
    <property type="molecule type" value="Genomic_DNA"/>
</dbReference>
<proteinExistence type="predicted"/>
<comment type="caution">
    <text evidence="1">The sequence shown here is derived from an EMBL/GenBank/DDBJ whole genome shotgun (WGS) entry which is preliminary data.</text>
</comment>
<evidence type="ECO:0000313" key="1">
    <source>
        <dbReference type="EMBL" id="PJZ26945.1"/>
    </source>
</evidence>
<evidence type="ECO:0000313" key="2">
    <source>
        <dbReference type="Proteomes" id="UP000232196"/>
    </source>
</evidence>
<dbReference type="AlphaFoldDB" id="A0A2M9XGX5"/>
<dbReference type="RefSeq" id="WP_100705735.1">
    <property type="nucleotide sequence ID" value="NZ_NPDL01000002.1"/>
</dbReference>
<sequence>MNKSYFLPIVFLILLDCSGRQLVDPVFKQDGKTAIHGYDPVAYFTESKPKEGNPKFSFRWKGADWKFSSEKNLESFKKAPENFAPQYGGYCAYAMRDGEAYETDPKAWKIVSGKLYLNYNEKVHGFWEKDVPGNIIKADHQWKVLPRKETNP</sequence>
<dbReference type="NCBIfam" id="NF041384">
    <property type="entry name" value="YHS_seleno_dom"/>
    <property type="match status" value="1"/>
</dbReference>
<organism evidence="1 2">
    <name type="scientific">Leptospira hartskeerlii</name>
    <dbReference type="NCBI Taxonomy" id="2023177"/>
    <lineage>
        <taxon>Bacteria</taxon>
        <taxon>Pseudomonadati</taxon>
        <taxon>Spirochaetota</taxon>
        <taxon>Spirochaetia</taxon>
        <taxon>Leptospirales</taxon>
        <taxon>Leptospiraceae</taxon>
        <taxon>Leptospira</taxon>
    </lineage>
</organism>
<name>A0A2M9XGX5_9LEPT</name>
<protein>
    <submittedName>
        <fullName evidence="1">YHS domain protein</fullName>
    </submittedName>
</protein>
<dbReference type="OrthoDB" id="344729at2"/>